<dbReference type="PANTHER" id="PTHR48047">
    <property type="entry name" value="GLYCOSYLTRANSFERASE"/>
    <property type="match status" value="1"/>
</dbReference>
<evidence type="ECO:0000256" key="3">
    <source>
        <dbReference type="ARBA" id="ARBA00022679"/>
    </source>
</evidence>
<name>A0ABD3U6D0_9LAMI</name>
<dbReference type="PANTHER" id="PTHR48047:SF45">
    <property type="entry name" value="SCOPOLETIN GLUCOSYLTRANSFERASE-LIKE"/>
    <property type="match status" value="1"/>
</dbReference>
<evidence type="ECO:0000256" key="5">
    <source>
        <dbReference type="RuleBase" id="RU362057"/>
    </source>
</evidence>
<evidence type="ECO:0000256" key="1">
    <source>
        <dbReference type="ARBA" id="ARBA00009995"/>
    </source>
</evidence>
<evidence type="ECO:0000256" key="2">
    <source>
        <dbReference type="ARBA" id="ARBA00022676"/>
    </source>
</evidence>
<keyword evidence="7" id="KW-1185">Reference proteome</keyword>
<organism evidence="6 7">
    <name type="scientific">Penstemon smallii</name>
    <dbReference type="NCBI Taxonomy" id="265156"/>
    <lineage>
        <taxon>Eukaryota</taxon>
        <taxon>Viridiplantae</taxon>
        <taxon>Streptophyta</taxon>
        <taxon>Embryophyta</taxon>
        <taxon>Tracheophyta</taxon>
        <taxon>Spermatophyta</taxon>
        <taxon>Magnoliopsida</taxon>
        <taxon>eudicotyledons</taxon>
        <taxon>Gunneridae</taxon>
        <taxon>Pentapetalae</taxon>
        <taxon>asterids</taxon>
        <taxon>lamiids</taxon>
        <taxon>Lamiales</taxon>
        <taxon>Plantaginaceae</taxon>
        <taxon>Cheloneae</taxon>
        <taxon>Penstemon</taxon>
    </lineage>
</organism>
<dbReference type="EMBL" id="JBJXBP010000002">
    <property type="protein sequence ID" value="KAL3843907.1"/>
    <property type="molecule type" value="Genomic_DNA"/>
</dbReference>
<dbReference type="EC" id="2.4.1.-" evidence="5"/>
<sequence length="455" mass="51303">MAKLFTSRGLKTTIISTPAFADPIRRAQESGLDIGLSILEFPPKRSDLPDHIVSLDQVSSDDMLPKFINAITLLQEPVEKLIQELNPDGLVSDMFLPWTVDSASKFNIPRFVFHGTSYFALCASEQMRRHKPFKNVTSDTEPFVLPNLPHELKFVRTQVASFELEEKKNEFSKLREQMTESVERSYGVIVNSFYELESIYADYYTQVLGRKAWHIGPLLLSNNGAKEKAERGKKSAIDEHECLAWLDRKRPNSVVYVCFGSMASFTSAQLRETAIGLENSGQNFIWVVRKGKEENEDWLPEGFEERVKEKGLIIRGWAPQVMILDHEAVGAFVTHCGWNSTLEGVCAGVPMVTWPVFAEQFFNEKLVTEVLRIGVSVGNKKWQRVASEGVSGEAVAKAVKRVMVGEASTEMRSRAREYKEMARKAIQEGGSSYNCLNELAEELSLYGTLKNQDIN</sequence>
<evidence type="ECO:0000313" key="6">
    <source>
        <dbReference type="EMBL" id="KAL3843907.1"/>
    </source>
</evidence>
<dbReference type="Gene3D" id="3.40.50.2000">
    <property type="entry name" value="Glycogen Phosphorylase B"/>
    <property type="match status" value="2"/>
</dbReference>
<dbReference type="Proteomes" id="UP001634393">
    <property type="component" value="Unassembled WGS sequence"/>
</dbReference>
<protein>
    <recommendedName>
        <fullName evidence="5">Glycosyltransferase</fullName>
        <ecNumber evidence="5">2.4.1.-</ecNumber>
    </recommendedName>
</protein>
<dbReference type="GO" id="GO:0008194">
    <property type="term" value="F:UDP-glycosyltransferase activity"/>
    <property type="evidence" value="ECO:0007669"/>
    <property type="project" value="UniProtKB-ARBA"/>
</dbReference>
<gene>
    <name evidence="6" type="ORF">ACJIZ3_001310</name>
</gene>
<dbReference type="AlphaFoldDB" id="A0ABD3U6D0"/>
<keyword evidence="3 4" id="KW-0808">Transferase</keyword>
<evidence type="ECO:0000256" key="4">
    <source>
        <dbReference type="RuleBase" id="RU003718"/>
    </source>
</evidence>
<dbReference type="CDD" id="cd03784">
    <property type="entry name" value="GT1_Gtf-like"/>
    <property type="match status" value="1"/>
</dbReference>
<dbReference type="Pfam" id="PF00201">
    <property type="entry name" value="UDPGT"/>
    <property type="match status" value="1"/>
</dbReference>
<keyword evidence="2 4" id="KW-0328">Glycosyltransferase</keyword>
<dbReference type="InterPro" id="IPR002213">
    <property type="entry name" value="UDP_glucos_trans"/>
</dbReference>
<evidence type="ECO:0000313" key="7">
    <source>
        <dbReference type="Proteomes" id="UP001634393"/>
    </source>
</evidence>
<dbReference type="InterPro" id="IPR035595">
    <property type="entry name" value="UDP_glycos_trans_CS"/>
</dbReference>
<comment type="caution">
    <text evidence="6">The sequence shown here is derived from an EMBL/GenBank/DDBJ whole genome shotgun (WGS) entry which is preliminary data.</text>
</comment>
<accession>A0ABD3U6D0</accession>
<dbReference type="SUPFAM" id="SSF53756">
    <property type="entry name" value="UDP-Glycosyltransferase/glycogen phosphorylase"/>
    <property type="match status" value="1"/>
</dbReference>
<dbReference type="FunFam" id="3.40.50.2000:FF:000047">
    <property type="entry name" value="Glycosyltransferase"/>
    <property type="match status" value="1"/>
</dbReference>
<reference evidence="6 7" key="1">
    <citation type="submission" date="2024-12" db="EMBL/GenBank/DDBJ databases">
        <title>The unique morphological basis and parallel evolutionary history of personate flowers in Penstemon.</title>
        <authorList>
            <person name="Depatie T.H."/>
            <person name="Wessinger C.A."/>
        </authorList>
    </citation>
    <scope>NUCLEOTIDE SEQUENCE [LARGE SCALE GENOMIC DNA]</scope>
    <source>
        <strain evidence="6">WTNN_2</strain>
        <tissue evidence="6">Leaf</tissue>
    </source>
</reference>
<proteinExistence type="inferred from homology"/>
<dbReference type="PROSITE" id="PS00375">
    <property type="entry name" value="UDPGT"/>
    <property type="match status" value="1"/>
</dbReference>
<comment type="similarity">
    <text evidence="1 4">Belongs to the UDP-glycosyltransferase family.</text>
</comment>